<dbReference type="EMBL" id="BLLK01000062">
    <property type="protein sequence ID" value="GFH59224.1"/>
    <property type="molecule type" value="Genomic_DNA"/>
</dbReference>
<dbReference type="AlphaFoldDB" id="A0AAD3HDH7"/>
<name>A0AAD3HDH7_9STRA</name>
<accession>A0AAD3HDH7</accession>
<reference evidence="1 2" key="1">
    <citation type="journal article" date="2021" name="Sci. Rep.">
        <title>The genome of the diatom Chaetoceros tenuissimus carries an ancient integrated fragment of an extant virus.</title>
        <authorList>
            <person name="Hongo Y."/>
            <person name="Kimura K."/>
            <person name="Takaki Y."/>
            <person name="Yoshida Y."/>
            <person name="Baba S."/>
            <person name="Kobayashi G."/>
            <person name="Nagasaki K."/>
            <person name="Hano T."/>
            <person name="Tomaru Y."/>
        </authorList>
    </citation>
    <scope>NUCLEOTIDE SEQUENCE [LARGE SCALE GENOMIC DNA]</scope>
    <source>
        <strain evidence="1 2">NIES-3715</strain>
    </source>
</reference>
<comment type="caution">
    <text evidence="1">The sequence shown here is derived from an EMBL/GenBank/DDBJ whole genome shotgun (WGS) entry which is preliminary data.</text>
</comment>
<proteinExistence type="predicted"/>
<keyword evidence="2" id="KW-1185">Reference proteome</keyword>
<evidence type="ECO:0000313" key="2">
    <source>
        <dbReference type="Proteomes" id="UP001054902"/>
    </source>
</evidence>
<protein>
    <submittedName>
        <fullName evidence="1">Uncharacterized protein</fullName>
    </submittedName>
</protein>
<organism evidence="1 2">
    <name type="scientific">Chaetoceros tenuissimus</name>
    <dbReference type="NCBI Taxonomy" id="426638"/>
    <lineage>
        <taxon>Eukaryota</taxon>
        <taxon>Sar</taxon>
        <taxon>Stramenopiles</taxon>
        <taxon>Ochrophyta</taxon>
        <taxon>Bacillariophyta</taxon>
        <taxon>Coscinodiscophyceae</taxon>
        <taxon>Chaetocerotophycidae</taxon>
        <taxon>Chaetocerotales</taxon>
        <taxon>Chaetocerotaceae</taxon>
        <taxon>Chaetoceros</taxon>
    </lineage>
</organism>
<sequence>MSLALKSHRLKNHATSLHRFLSSSSSSPSSIRRIGIGTNKLSLPNTPDGTFPSVIATSIQNSITTFETTLHKEEEMRRGITDAIMFLQSQNKVIPPVDVIGKISYRTGVEEIKGDVLQETNDGINVYHNQSPEFIQQTMETSPLVDLKRSIQEVNLTYCLHNPEAQSKILLEKDAPLDEIRGQLNETLTNAFTQLETLVQEDVIDGYGVCSNGLSLQSSHPMHLSWEDVLLASKNASESLGVENHLQVMQLPINLLETYGLKVANRIKQENQNVKIHATRPLTCFPSRTGEGYPFKIVDYLLQDGFQQQWTHKMNGIPSTYASVLNETMGYFDAEHLLEIKEEGEQPLTTEERETLDGCKLLQSMIHDLDANLSSGQYRSYPAYEEDLYTKVVPLIHDTFEELDGDSAELLQRFFEAHGTAVRYKIANITRELLKKGGDNGSGEKYDVPDDQTLQEYAIQYLLQQKVDGGLLNGEPLLDRVIVGCPKAEHVIEVVHACEATG</sequence>
<dbReference type="Proteomes" id="UP001054902">
    <property type="component" value="Unassembled WGS sequence"/>
</dbReference>
<gene>
    <name evidence="1" type="ORF">CTEN210_15700</name>
</gene>
<evidence type="ECO:0000313" key="1">
    <source>
        <dbReference type="EMBL" id="GFH59224.1"/>
    </source>
</evidence>